<protein>
    <recommendedName>
        <fullName evidence="3">Fibronectin type-III domain-containing protein</fullName>
    </recommendedName>
</protein>
<gene>
    <name evidence="2" type="ORF">METZ01_LOCUS305151</name>
</gene>
<sequence length="378" mass="38078">GAAAYAALADQSVAITTVDDETAGFTVSTLVATVSESGSTATLQVVLDSEPTVDQVTISVTGSDAGEATVDTAELIFTSSNWNSPQGFTITGIDDPTVDGNQASTVTLAASSADSAYAALPATVVDVTTTDDDAAGFTATATDGTTEVSEFGSSDTIAVVLSTKPTGTVMISVTASDPSEAVVSPTILAFTQDDWNVPQDVTVGGLDDSEDDGDITSTVTISVMDAATAATEFAPVADLALPVVTIDDDEPVTEEPEDVVPGPDGDDDDEATADPDSVSLTGDSFCSAVQVFWTPDVGTAVASFVLASQAPGATWVDHEAQPGSSDRLTLGGLANGTHSFQVQATLVDGSSVVSDAFTTEVVGCAPIDPTPEVEVDPT</sequence>
<dbReference type="EMBL" id="UINC01095870">
    <property type="protein sequence ID" value="SVC52297.1"/>
    <property type="molecule type" value="Genomic_DNA"/>
</dbReference>
<proteinExistence type="predicted"/>
<reference evidence="2" key="1">
    <citation type="submission" date="2018-05" db="EMBL/GenBank/DDBJ databases">
        <authorList>
            <person name="Lanie J.A."/>
            <person name="Ng W.-L."/>
            <person name="Kazmierczak K.M."/>
            <person name="Andrzejewski T.M."/>
            <person name="Davidsen T.M."/>
            <person name="Wayne K.J."/>
            <person name="Tettelin H."/>
            <person name="Glass J.I."/>
            <person name="Rusch D."/>
            <person name="Podicherti R."/>
            <person name="Tsui H.-C.T."/>
            <person name="Winkler M.E."/>
        </authorList>
    </citation>
    <scope>NUCLEOTIDE SEQUENCE</scope>
</reference>
<feature type="non-terminal residue" evidence="2">
    <location>
        <position position="378"/>
    </location>
</feature>
<evidence type="ECO:0008006" key="3">
    <source>
        <dbReference type="Google" id="ProtNLM"/>
    </source>
</evidence>
<accession>A0A382MWY7</accession>
<organism evidence="2">
    <name type="scientific">marine metagenome</name>
    <dbReference type="NCBI Taxonomy" id="408172"/>
    <lineage>
        <taxon>unclassified sequences</taxon>
        <taxon>metagenomes</taxon>
        <taxon>ecological metagenomes</taxon>
    </lineage>
</organism>
<feature type="non-terminal residue" evidence="2">
    <location>
        <position position="1"/>
    </location>
</feature>
<evidence type="ECO:0000256" key="1">
    <source>
        <dbReference type="SAM" id="MobiDB-lite"/>
    </source>
</evidence>
<evidence type="ECO:0000313" key="2">
    <source>
        <dbReference type="EMBL" id="SVC52297.1"/>
    </source>
</evidence>
<feature type="region of interest" description="Disordered" evidence="1">
    <location>
        <begin position="245"/>
        <end position="280"/>
    </location>
</feature>
<name>A0A382MWY7_9ZZZZ</name>
<dbReference type="AlphaFoldDB" id="A0A382MWY7"/>
<feature type="compositionally biased region" description="Acidic residues" evidence="1">
    <location>
        <begin position="246"/>
        <end position="273"/>
    </location>
</feature>